<evidence type="ECO:0000256" key="1">
    <source>
        <dbReference type="SAM" id="Phobius"/>
    </source>
</evidence>
<evidence type="ECO:0000313" key="3">
    <source>
        <dbReference type="EMBL" id="RJR27478.1"/>
    </source>
</evidence>
<dbReference type="InterPro" id="IPR050400">
    <property type="entry name" value="Bact_Cytoskel_RodZ"/>
</dbReference>
<dbReference type="GO" id="GO:0003677">
    <property type="term" value="F:DNA binding"/>
    <property type="evidence" value="ECO:0007669"/>
    <property type="project" value="InterPro"/>
</dbReference>
<accession>A0A3A4ZEL2</accession>
<organism evidence="3 4">
    <name type="scientific">candidate division WWE3 bacterium</name>
    <dbReference type="NCBI Taxonomy" id="2053526"/>
    <lineage>
        <taxon>Bacteria</taxon>
        <taxon>Katanobacteria</taxon>
    </lineage>
</organism>
<protein>
    <submittedName>
        <fullName evidence="3">Helix-turn-helix domain-containing protein</fullName>
    </submittedName>
</protein>
<dbReference type="Pfam" id="PF13413">
    <property type="entry name" value="HTH_25"/>
    <property type="match status" value="1"/>
</dbReference>
<proteinExistence type="predicted"/>
<comment type="caution">
    <text evidence="3">The sequence shown here is derived from an EMBL/GenBank/DDBJ whole genome shotgun (WGS) entry which is preliminary data.</text>
</comment>
<dbReference type="AlphaFoldDB" id="A0A3A4ZEL2"/>
<dbReference type="Pfam" id="PF09136">
    <property type="entry name" value="Glucodextran_B"/>
    <property type="match status" value="1"/>
</dbReference>
<dbReference type="Gene3D" id="2.60.40.10">
    <property type="entry name" value="Immunoglobulins"/>
    <property type="match status" value="1"/>
</dbReference>
<dbReference type="InterPro" id="IPR001387">
    <property type="entry name" value="Cro/C1-type_HTH"/>
</dbReference>
<keyword evidence="1" id="KW-1133">Transmembrane helix</keyword>
<dbReference type="EMBL" id="QZJF01000011">
    <property type="protein sequence ID" value="RJR27478.1"/>
    <property type="molecule type" value="Genomic_DNA"/>
</dbReference>
<reference evidence="3 4" key="1">
    <citation type="journal article" date="2017" name="ISME J.">
        <title>Energy and carbon metabolisms in a deep terrestrial subsurface fluid microbial community.</title>
        <authorList>
            <person name="Momper L."/>
            <person name="Jungbluth S.P."/>
            <person name="Lee M.D."/>
            <person name="Amend J.P."/>
        </authorList>
    </citation>
    <scope>NUCLEOTIDE SEQUENCE [LARGE SCALE GENOMIC DNA]</scope>
    <source>
        <strain evidence="3">SURF_46</strain>
    </source>
</reference>
<evidence type="ECO:0000259" key="2">
    <source>
        <dbReference type="PROSITE" id="PS50943"/>
    </source>
</evidence>
<name>A0A3A4ZEL2_UNCKA</name>
<keyword evidence="1" id="KW-0812">Transmembrane</keyword>
<dbReference type="PANTHER" id="PTHR34475:SF1">
    <property type="entry name" value="CYTOSKELETON PROTEIN RODZ"/>
    <property type="match status" value="1"/>
</dbReference>
<sequence>MTKSIGEILKRAREKRRMTIDDVYKAIKIHPSYLRALETDNYTVFSGKVHSKGFLKLYSDFLGLDLSEILALWRREYEHEFEDKKEERFFQKKFVESPSFVITPGAVLIAFVFVALTAFFGYLYYQYRNFTGAPALNIFYPGDNLITSASILDITGKTDLDSEVYINNQKIILSPDGSFAESVKLKEGLNTISIRATNKLAKTTEYVRTIIYRPADAPPIDINDVAGESTESSESVGEQ</sequence>
<dbReference type="Proteomes" id="UP000265540">
    <property type="component" value="Unassembled WGS sequence"/>
</dbReference>
<dbReference type="CDD" id="cd00093">
    <property type="entry name" value="HTH_XRE"/>
    <property type="match status" value="1"/>
</dbReference>
<keyword evidence="1" id="KW-0472">Membrane</keyword>
<feature type="transmembrane region" description="Helical" evidence="1">
    <location>
        <begin position="100"/>
        <end position="125"/>
    </location>
</feature>
<dbReference type="InterPro" id="IPR010982">
    <property type="entry name" value="Lambda_DNA-bd_dom_sf"/>
</dbReference>
<feature type="domain" description="HTH cro/C1-type" evidence="2">
    <location>
        <begin position="9"/>
        <end position="69"/>
    </location>
</feature>
<dbReference type="PANTHER" id="PTHR34475">
    <property type="match status" value="1"/>
</dbReference>
<dbReference type="PROSITE" id="PS50943">
    <property type="entry name" value="HTH_CROC1"/>
    <property type="match status" value="1"/>
</dbReference>
<dbReference type="Gene3D" id="1.10.260.40">
    <property type="entry name" value="lambda repressor-like DNA-binding domains"/>
    <property type="match status" value="1"/>
</dbReference>
<dbReference type="SUPFAM" id="SSF47413">
    <property type="entry name" value="lambda repressor-like DNA-binding domains"/>
    <property type="match status" value="1"/>
</dbReference>
<evidence type="ECO:0000313" key="4">
    <source>
        <dbReference type="Proteomes" id="UP000265540"/>
    </source>
</evidence>
<dbReference type="InterPro" id="IPR013783">
    <property type="entry name" value="Ig-like_fold"/>
</dbReference>
<dbReference type="SMART" id="SM00530">
    <property type="entry name" value="HTH_XRE"/>
    <property type="match status" value="1"/>
</dbReference>
<gene>
    <name evidence="3" type="ORF">C4561_02165</name>
</gene>